<dbReference type="PANTHER" id="PTHR43434">
    <property type="entry name" value="PHOSPHOGLYCOLATE PHOSPHATASE"/>
    <property type="match status" value="1"/>
</dbReference>
<gene>
    <name evidence="1" type="ORF">GCM10022255_049040</name>
</gene>
<dbReference type="Gene3D" id="1.10.150.240">
    <property type="entry name" value="Putative phosphatase, domain 2"/>
    <property type="match status" value="1"/>
</dbReference>
<name>A0ABP8DC62_9ACTN</name>
<dbReference type="InterPro" id="IPR050155">
    <property type="entry name" value="HAD-like_hydrolase_sf"/>
</dbReference>
<reference evidence="2" key="1">
    <citation type="journal article" date="2019" name="Int. J. Syst. Evol. Microbiol.">
        <title>The Global Catalogue of Microorganisms (GCM) 10K type strain sequencing project: providing services to taxonomists for standard genome sequencing and annotation.</title>
        <authorList>
            <consortium name="The Broad Institute Genomics Platform"/>
            <consortium name="The Broad Institute Genome Sequencing Center for Infectious Disease"/>
            <person name="Wu L."/>
            <person name="Ma J."/>
        </authorList>
    </citation>
    <scope>NUCLEOTIDE SEQUENCE [LARGE SCALE GENOMIC DNA]</scope>
    <source>
        <strain evidence="2">JCM 17441</strain>
    </source>
</reference>
<evidence type="ECO:0000313" key="1">
    <source>
        <dbReference type="EMBL" id="GAA4252415.1"/>
    </source>
</evidence>
<comment type="caution">
    <text evidence="1">The sequence shown here is derived from an EMBL/GenBank/DDBJ whole genome shotgun (WGS) entry which is preliminary data.</text>
</comment>
<protein>
    <submittedName>
        <fullName evidence="1">Haloacid dehalogenase-like hydrolase</fullName>
    </submittedName>
</protein>
<dbReference type="EMBL" id="BAABAT010000013">
    <property type="protein sequence ID" value="GAA4252415.1"/>
    <property type="molecule type" value="Genomic_DNA"/>
</dbReference>
<dbReference type="InterPro" id="IPR036412">
    <property type="entry name" value="HAD-like_sf"/>
</dbReference>
<dbReference type="SFLD" id="SFLDS00003">
    <property type="entry name" value="Haloacid_Dehalogenase"/>
    <property type="match status" value="1"/>
</dbReference>
<keyword evidence="2" id="KW-1185">Reference proteome</keyword>
<dbReference type="SUPFAM" id="SSF56784">
    <property type="entry name" value="HAD-like"/>
    <property type="match status" value="1"/>
</dbReference>
<dbReference type="RefSeq" id="WP_345129478.1">
    <property type="nucleotide sequence ID" value="NZ_BAABAT010000013.1"/>
</dbReference>
<dbReference type="Gene3D" id="3.40.50.1000">
    <property type="entry name" value="HAD superfamily/HAD-like"/>
    <property type="match status" value="1"/>
</dbReference>
<dbReference type="PANTHER" id="PTHR43434:SF1">
    <property type="entry name" value="PHOSPHOGLYCOLATE PHOSPHATASE"/>
    <property type="match status" value="1"/>
</dbReference>
<dbReference type="Pfam" id="PF12710">
    <property type="entry name" value="HAD"/>
    <property type="match status" value="1"/>
</dbReference>
<dbReference type="InterPro" id="IPR023198">
    <property type="entry name" value="PGP-like_dom2"/>
</dbReference>
<proteinExistence type="predicted"/>
<organism evidence="1 2">
    <name type="scientific">Dactylosporangium darangshiense</name>
    <dbReference type="NCBI Taxonomy" id="579108"/>
    <lineage>
        <taxon>Bacteria</taxon>
        <taxon>Bacillati</taxon>
        <taxon>Actinomycetota</taxon>
        <taxon>Actinomycetes</taxon>
        <taxon>Micromonosporales</taxon>
        <taxon>Micromonosporaceae</taxon>
        <taxon>Dactylosporangium</taxon>
    </lineage>
</organism>
<evidence type="ECO:0000313" key="2">
    <source>
        <dbReference type="Proteomes" id="UP001500620"/>
    </source>
</evidence>
<dbReference type="SFLD" id="SFLDG01129">
    <property type="entry name" value="C1.5:_HAD__Beta-PGM__Phosphata"/>
    <property type="match status" value="1"/>
</dbReference>
<sequence length="229" mass="24311">MDGVLVLWDVDHTLVDVDGLGREAYDLAFLRRFGVPVRHQPPMAGRTDRAIAIDMLRFNGVEVTARHLEDLREGAEAALDELAHLLPERGRALPGAAAALAAVKARTVQSLLTGNVRRIAEVKLGPFGLTAHLDLDAGAYGWSHEIRAELVGIARANARLRFGRDYDRIVLVGDTPEDVGAALSSGAGVVGVATGRYTVAELQSAGAHVALADLSDTGRVEEAIKAAAR</sequence>
<accession>A0ABP8DC62</accession>
<dbReference type="InterPro" id="IPR023214">
    <property type="entry name" value="HAD_sf"/>
</dbReference>
<dbReference type="Proteomes" id="UP001500620">
    <property type="component" value="Unassembled WGS sequence"/>
</dbReference>